<dbReference type="AlphaFoldDB" id="T1GLL3"/>
<name>T1GLL3_MEGSC</name>
<sequence>MDKNLLKDNWSLFVPLNTMVSEDAVPEPLLEQVSDEEEANLVQDQFHKKRIQNQFLRKHNVIILNNRNGYLNRRNYGGRNKDFVYSPESGDLS</sequence>
<reference evidence="2" key="1">
    <citation type="submission" date="2013-02" db="EMBL/GenBank/DDBJ databases">
        <authorList>
            <person name="Hughes D."/>
        </authorList>
    </citation>
    <scope>NUCLEOTIDE SEQUENCE</scope>
    <source>
        <strain>Durham</strain>
        <strain evidence="2">NC isolate 2 -- Noor lab</strain>
    </source>
</reference>
<dbReference type="Proteomes" id="UP000015102">
    <property type="component" value="Unassembled WGS sequence"/>
</dbReference>
<dbReference type="EnsemblMetazoa" id="MESCA004423-RA">
    <property type="protein sequence ID" value="MESCA004423-PA"/>
    <property type="gene ID" value="MESCA004423"/>
</dbReference>
<protein>
    <submittedName>
        <fullName evidence="1">Uncharacterized protein</fullName>
    </submittedName>
</protein>
<proteinExistence type="predicted"/>
<dbReference type="EMBL" id="CAQQ02200070">
    <property type="status" value="NOT_ANNOTATED_CDS"/>
    <property type="molecule type" value="Genomic_DNA"/>
</dbReference>
<accession>T1GLL3</accession>
<organism evidence="1 2">
    <name type="scientific">Megaselia scalaris</name>
    <name type="common">Humpbacked fly</name>
    <name type="synonym">Phora scalaris</name>
    <dbReference type="NCBI Taxonomy" id="36166"/>
    <lineage>
        <taxon>Eukaryota</taxon>
        <taxon>Metazoa</taxon>
        <taxon>Ecdysozoa</taxon>
        <taxon>Arthropoda</taxon>
        <taxon>Hexapoda</taxon>
        <taxon>Insecta</taxon>
        <taxon>Pterygota</taxon>
        <taxon>Neoptera</taxon>
        <taxon>Endopterygota</taxon>
        <taxon>Diptera</taxon>
        <taxon>Brachycera</taxon>
        <taxon>Muscomorpha</taxon>
        <taxon>Platypezoidea</taxon>
        <taxon>Phoridae</taxon>
        <taxon>Megaseliini</taxon>
        <taxon>Megaselia</taxon>
    </lineage>
</organism>
<evidence type="ECO:0000313" key="2">
    <source>
        <dbReference type="Proteomes" id="UP000015102"/>
    </source>
</evidence>
<dbReference type="EMBL" id="CAQQ02200069">
    <property type="status" value="NOT_ANNOTATED_CDS"/>
    <property type="molecule type" value="Genomic_DNA"/>
</dbReference>
<evidence type="ECO:0000313" key="1">
    <source>
        <dbReference type="EnsemblMetazoa" id="MESCA004423-PA"/>
    </source>
</evidence>
<reference evidence="1" key="2">
    <citation type="submission" date="2015-06" db="UniProtKB">
        <authorList>
            <consortium name="EnsemblMetazoa"/>
        </authorList>
    </citation>
    <scope>IDENTIFICATION</scope>
</reference>
<dbReference type="HOGENOM" id="CLU_2402179_0_0_1"/>
<keyword evidence="2" id="KW-1185">Reference proteome</keyword>